<comment type="caution">
    <text evidence="2">The sequence shown here is derived from an EMBL/GenBank/DDBJ whole genome shotgun (WGS) entry which is preliminary data.</text>
</comment>
<dbReference type="OrthoDB" id="305036at2759"/>
<gene>
    <name evidence="2" type="ORF">PSON_ATCC_30995.1.T0360280</name>
</gene>
<evidence type="ECO:0000313" key="3">
    <source>
        <dbReference type="Proteomes" id="UP000692954"/>
    </source>
</evidence>
<dbReference type="Proteomes" id="UP000692954">
    <property type="component" value="Unassembled WGS sequence"/>
</dbReference>
<evidence type="ECO:0000256" key="1">
    <source>
        <dbReference type="SAM" id="MobiDB-lite"/>
    </source>
</evidence>
<organism evidence="2 3">
    <name type="scientific">Paramecium sonneborni</name>
    <dbReference type="NCBI Taxonomy" id="65129"/>
    <lineage>
        <taxon>Eukaryota</taxon>
        <taxon>Sar</taxon>
        <taxon>Alveolata</taxon>
        <taxon>Ciliophora</taxon>
        <taxon>Intramacronucleata</taxon>
        <taxon>Oligohymenophorea</taxon>
        <taxon>Peniculida</taxon>
        <taxon>Parameciidae</taxon>
        <taxon>Paramecium</taxon>
    </lineage>
</organism>
<keyword evidence="3" id="KW-1185">Reference proteome</keyword>
<evidence type="ECO:0008006" key="4">
    <source>
        <dbReference type="Google" id="ProtNLM"/>
    </source>
</evidence>
<dbReference type="EMBL" id="CAJJDN010000036">
    <property type="protein sequence ID" value="CAD8077735.1"/>
    <property type="molecule type" value="Genomic_DNA"/>
</dbReference>
<protein>
    <recommendedName>
        <fullName evidence="4">RAP domain-containing protein</fullName>
    </recommendedName>
</protein>
<reference evidence="2" key="1">
    <citation type="submission" date="2021-01" db="EMBL/GenBank/DDBJ databases">
        <authorList>
            <consortium name="Genoscope - CEA"/>
            <person name="William W."/>
        </authorList>
    </citation>
    <scope>NUCLEOTIDE SEQUENCE</scope>
</reference>
<sequence length="1077" mass="125923">MNRIIRFGFATYESLVQKLSSADSPASILQIFQQNKDIFKQEHVVLSLRMLGRYSRQLGRDNNYSELTSKLNDIVDQLSEYDVIDVLFWLRKFRQNRIQTNFSSQAQIKLFQRIQQMSENQMFSFRNMCNVYYDLSMLNHSNDQLAKQISEQLLTTKQLSPFLIIQLFSSLVVKVNFCSISKNDILVLNNAVKVVEGLLEELDIEQKSQLFKCLSEIQFQNLSPKFSLPKLLKQVKDLLLQKIELLQEDSVLNIFKAYSHLPKYFDQDLIKELREMIITTIEQNPNNLSSKFLVILIDRIQNYPNQKQPQDLIKKVIEELTQRIIKKEVELPLINQLCNSLLGYKKFEELATALKESGEANIKILNYLYMNGINLKEYVDQYASTCDGKKVNTNNAIHYLIYAQRDAQEHVEKFLTLCNQVVQTNPHSILKITIDIRLNSQIKNQIQEEAFLQIIEDLKNKKYDIFKVLKELLSSCRNIRCRSALLQYNDQLDHKLQPKLILSKVIGDEDEFESDRLSIILQLFQKEPKNIPIFRLVDYLTLSNKNLFGLVKSDQISWVCQVLLLAVQSQPQFRLNHIVNFVQRFDNAGYTSKSIQQLVKKVAELYKTNNPNTPYPDTNFVQILINFNLLSSEEAILQLNSEKSYQYFKVQLCGLGLLSENPPENIIQLSDKIKAECQLDTEEMKYRQLLDLCTLFKLTQNEIDKIKDQLKKHTSKITPRQYYDLVMNSKEFSILKELSHQFAQFSAKLGLIKIIKIIEKFQKYHITNQTIYNALLEQYGIQFNSTFNEMRIQVLILLTSAKLKQVDVFQKTLEKINRFPQIYKSYFNEVLESLIQLGINETQIVELIKSMTDKQNLSHQTTLKLIHYYIMSDQPIEEIEKLVDSLENVKIKENNRIFLIYEILKRLYPESKVTKLHEAIIKDEKMTTSQKKSQFSTEYVQKLLQAVGVQVEINHQVDNVQIEMYLPQSQQSILILTGYNLNYDRQTINGQGILLKKLLQLVTKDVILINFKELQDITNYDDKITYLQNKGIQINVDKTQVDFSAVKQLEKKESQTKQVQKKSSHDEETIEQIEVPQ</sequence>
<proteinExistence type="predicted"/>
<dbReference type="AlphaFoldDB" id="A0A8S1MLF2"/>
<evidence type="ECO:0000313" key="2">
    <source>
        <dbReference type="EMBL" id="CAD8077735.1"/>
    </source>
</evidence>
<accession>A0A8S1MLF2</accession>
<feature type="region of interest" description="Disordered" evidence="1">
    <location>
        <begin position="1054"/>
        <end position="1077"/>
    </location>
</feature>
<name>A0A8S1MLF2_9CILI</name>